<evidence type="ECO:0008006" key="4">
    <source>
        <dbReference type="Google" id="ProtNLM"/>
    </source>
</evidence>
<protein>
    <recommendedName>
        <fullName evidence="4">Integrin alpha beta-propellor repeat protein</fullName>
    </recommendedName>
</protein>
<dbReference type="PANTHER" id="PTHR36220">
    <property type="entry name" value="UNNAMED PRODUCT"/>
    <property type="match status" value="1"/>
</dbReference>
<evidence type="ECO:0000256" key="2">
    <source>
        <dbReference type="SAM" id="MobiDB-lite"/>
    </source>
</evidence>
<evidence type="ECO:0000256" key="1">
    <source>
        <dbReference type="ARBA" id="ARBA00022729"/>
    </source>
</evidence>
<accession>A0A382GPY0</accession>
<dbReference type="EMBL" id="UINC01056767">
    <property type="protein sequence ID" value="SVB77186.1"/>
    <property type="molecule type" value="Genomic_DNA"/>
</dbReference>
<name>A0A382GPY0_9ZZZZ</name>
<dbReference type="AlphaFoldDB" id="A0A382GPY0"/>
<dbReference type="InterPro" id="IPR028994">
    <property type="entry name" value="Integrin_alpha_N"/>
</dbReference>
<dbReference type="InterPro" id="IPR013517">
    <property type="entry name" value="FG-GAP"/>
</dbReference>
<dbReference type="Gene3D" id="2.130.10.130">
    <property type="entry name" value="Integrin alpha, N-terminal"/>
    <property type="match status" value="1"/>
</dbReference>
<feature type="compositionally biased region" description="Low complexity" evidence="2">
    <location>
        <begin position="17"/>
        <end position="31"/>
    </location>
</feature>
<dbReference type="PANTHER" id="PTHR36220:SF1">
    <property type="entry name" value="GAMMA TUBULIN COMPLEX COMPONENT C-TERMINAL DOMAIN-CONTAINING PROTEIN"/>
    <property type="match status" value="1"/>
</dbReference>
<dbReference type="Pfam" id="PF14312">
    <property type="entry name" value="FG-GAP_2"/>
    <property type="match status" value="1"/>
</dbReference>
<feature type="non-terminal residue" evidence="3">
    <location>
        <position position="1"/>
    </location>
</feature>
<sequence length="112" mass="11751">TLAVGAYLEDSNQTTITNDNSTASADNSNSGSGAVYVYKRSGSSWAQEAYVKASNNDAQDYIGYSIALDNGTLAVGAYLEDSNQTTITNDNSTASANNDNSMSGAVYVYSFK</sequence>
<feature type="region of interest" description="Disordered" evidence="2">
    <location>
        <begin position="9"/>
        <end position="31"/>
    </location>
</feature>
<keyword evidence="1" id="KW-0732">Signal</keyword>
<gene>
    <name evidence="3" type="ORF">METZ01_LOCUS230040</name>
</gene>
<reference evidence="3" key="1">
    <citation type="submission" date="2018-05" db="EMBL/GenBank/DDBJ databases">
        <authorList>
            <person name="Lanie J.A."/>
            <person name="Ng W.-L."/>
            <person name="Kazmierczak K.M."/>
            <person name="Andrzejewski T.M."/>
            <person name="Davidsen T.M."/>
            <person name="Wayne K.J."/>
            <person name="Tettelin H."/>
            <person name="Glass J.I."/>
            <person name="Rusch D."/>
            <person name="Podicherti R."/>
            <person name="Tsui H.-C.T."/>
            <person name="Winkler M.E."/>
        </authorList>
    </citation>
    <scope>NUCLEOTIDE SEQUENCE</scope>
</reference>
<organism evidence="3">
    <name type="scientific">marine metagenome</name>
    <dbReference type="NCBI Taxonomy" id="408172"/>
    <lineage>
        <taxon>unclassified sequences</taxon>
        <taxon>metagenomes</taxon>
        <taxon>ecological metagenomes</taxon>
    </lineage>
</organism>
<proteinExistence type="predicted"/>
<evidence type="ECO:0000313" key="3">
    <source>
        <dbReference type="EMBL" id="SVB77186.1"/>
    </source>
</evidence>